<gene>
    <name evidence="2" type="ORF">TrRE_jg10544</name>
</gene>
<proteinExistence type="predicted"/>
<dbReference type="AlphaFoldDB" id="A0A9W7DWI2"/>
<evidence type="ECO:0000313" key="2">
    <source>
        <dbReference type="EMBL" id="GMH58999.1"/>
    </source>
</evidence>
<keyword evidence="3" id="KW-1185">Reference proteome</keyword>
<dbReference type="OrthoDB" id="202632at2759"/>
<keyword evidence="1" id="KW-0812">Transmembrane</keyword>
<feature type="transmembrane region" description="Helical" evidence="1">
    <location>
        <begin position="33"/>
        <end position="51"/>
    </location>
</feature>
<feature type="transmembrane region" description="Helical" evidence="1">
    <location>
        <begin position="177"/>
        <end position="199"/>
    </location>
</feature>
<feature type="transmembrane region" description="Helical" evidence="1">
    <location>
        <begin position="304"/>
        <end position="323"/>
    </location>
</feature>
<dbReference type="Proteomes" id="UP001165082">
    <property type="component" value="Unassembled WGS sequence"/>
</dbReference>
<keyword evidence="1" id="KW-0472">Membrane</keyword>
<evidence type="ECO:0000256" key="1">
    <source>
        <dbReference type="SAM" id="Phobius"/>
    </source>
</evidence>
<comment type="caution">
    <text evidence="2">The sequence shown here is derived from an EMBL/GenBank/DDBJ whole genome shotgun (WGS) entry which is preliminary data.</text>
</comment>
<dbReference type="EMBL" id="BRXZ01002288">
    <property type="protein sequence ID" value="GMH58999.1"/>
    <property type="molecule type" value="Genomic_DNA"/>
</dbReference>
<sequence length="397" mass="44318">MKNVAGMLFVTFRGLNCVMETRSLKECSSTLLSSMYICSYFAVFVGIKMVIGAMSERQKRDHAVSWEKLIIMKHVNIRHKVNGLFLTLTAIVGMFLFCLMESADDDTTDRAKTATMVWILGLIGTMSVIISILTETFVLPKRNDKKHKAFLIGHFVQFAVVSELIAVIGNIRAGRMAGAVFNLLRIPLYCLGLRLIFRLREALARLPANDLSDFLVFTFSRGGECLVTITFFLLEDVTCWIEELDDERCTNTNASALYLSVIVLMATLTSIVRRSSPKEVRDEVAMTKERLALFHLSRAEQVQFSCIFLTAIAALILLSNLGVPGKENAANSFFGMGGFICFAVVFVIEARSLIRAEKVRMSGGYRPNQFNIFRMRAGSRHLSSGGLSKSSRFGEFV</sequence>
<feature type="transmembrane region" description="Helical" evidence="1">
    <location>
        <begin position="81"/>
        <end position="103"/>
    </location>
</feature>
<keyword evidence="1" id="KW-1133">Transmembrane helix</keyword>
<feature type="transmembrane region" description="Helical" evidence="1">
    <location>
        <begin position="150"/>
        <end position="171"/>
    </location>
</feature>
<feature type="transmembrane region" description="Helical" evidence="1">
    <location>
        <begin position="115"/>
        <end position="138"/>
    </location>
</feature>
<feature type="transmembrane region" description="Helical" evidence="1">
    <location>
        <begin position="329"/>
        <end position="348"/>
    </location>
</feature>
<accession>A0A9W7DWI2</accession>
<reference evidence="2" key="1">
    <citation type="submission" date="2022-07" db="EMBL/GenBank/DDBJ databases">
        <title>Genome analysis of Parmales, a sister group of diatoms, reveals the evolutionary specialization of diatoms from phago-mixotrophs to photoautotrophs.</title>
        <authorList>
            <person name="Ban H."/>
            <person name="Sato S."/>
            <person name="Yoshikawa S."/>
            <person name="Kazumasa Y."/>
            <person name="Nakamura Y."/>
            <person name="Ichinomiya M."/>
            <person name="Saitoh K."/>
            <person name="Sato N."/>
            <person name="Blanc-Mathieu R."/>
            <person name="Endo H."/>
            <person name="Kuwata A."/>
            <person name="Ogata H."/>
        </authorList>
    </citation>
    <scope>NUCLEOTIDE SEQUENCE</scope>
</reference>
<evidence type="ECO:0000313" key="3">
    <source>
        <dbReference type="Proteomes" id="UP001165082"/>
    </source>
</evidence>
<name>A0A9W7DWI2_9STRA</name>
<protein>
    <submittedName>
        <fullName evidence="2">Uncharacterized protein</fullName>
    </submittedName>
</protein>
<organism evidence="2 3">
    <name type="scientific">Triparma retinervis</name>
    <dbReference type="NCBI Taxonomy" id="2557542"/>
    <lineage>
        <taxon>Eukaryota</taxon>
        <taxon>Sar</taxon>
        <taxon>Stramenopiles</taxon>
        <taxon>Ochrophyta</taxon>
        <taxon>Bolidophyceae</taxon>
        <taxon>Parmales</taxon>
        <taxon>Triparmaceae</taxon>
        <taxon>Triparma</taxon>
    </lineage>
</organism>